<name>A0A091AYY0_9GAMM</name>
<accession>A0A091AYY0</accession>
<keyword evidence="3" id="KW-1185">Reference proteome</keyword>
<dbReference type="EMBL" id="AVCI01000004">
    <property type="protein sequence ID" value="KFN43874.1"/>
    <property type="molecule type" value="Genomic_DNA"/>
</dbReference>
<evidence type="ECO:0000313" key="3">
    <source>
        <dbReference type="Proteomes" id="UP000029385"/>
    </source>
</evidence>
<dbReference type="PATRIC" id="fig|1121015.4.peg.1084"/>
<dbReference type="SUPFAM" id="SSF53474">
    <property type="entry name" value="alpha/beta-Hydrolases"/>
    <property type="match status" value="1"/>
</dbReference>
<dbReference type="InterPro" id="IPR000073">
    <property type="entry name" value="AB_hydrolase_1"/>
</dbReference>
<dbReference type="OrthoDB" id="8476759at2"/>
<evidence type="ECO:0000259" key="1">
    <source>
        <dbReference type="Pfam" id="PF12697"/>
    </source>
</evidence>
<gene>
    <name evidence="2" type="ORF">N789_07970</name>
</gene>
<protein>
    <recommendedName>
        <fullName evidence="1">AB hydrolase-1 domain-containing protein</fullName>
    </recommendedName>
</protein>
<dbReference type="AlphaFoldDB" id="A0A091AYY0"/>
<dbReference type="Pfam" id="PF12697">
    <property type="entry name" value="Abhydrolase_6"/>
    <property type="match status" value="1"/>
</dbReference>
<sequence>MPSKVWRFLRNLLLLLLGALALVVLVRAFEARSLPDLEPWHRLDLVEEMRAEDLGADMTWSAYRQREARLFAELQRKIAATPASGGYRYAAGHPLGARAGTTDWNRSYESTPTTVRGGVLLLHGLSDSPYSLRHVAALYEAQGYVVVMPRLPGHGTIPAGLLDVQWQDWLAAVRVAAREVRARTGPDRPFHIVGYSNGGALALKYAMDVAEDPDSDLPRPDRLVLISPMIGVGRAAAFSRMLPALGSLPYFEKSLWLDVQPEFNPFKYNSFPVNGAIQSYLLTTTVKAQVRALRLSGDSARLPPILGFQSVLDGTVSTGDVVHALFEQLPANGSELVLFDVNRESIIAPMLTREASGFAATLQSDAPRHFRLSLITNADDHRLAVVERSVAADSRATQSRPLDLAFPPTVYSLSHVALPFPMDDALYGLEPRQDEDFGIRLGTIALHGERGALTVGADQILRMNCNPFFDYLAARITQTTVAD</sequence>
<dbReference type="Proteomes" id="UP000029385">
    <property type="component" value="Unassembled WGS sequence"/>
</dbReference>
<dbReference type="STRING" id="1121015.GCA_000420545_02045"/>
<comment type="caution">
    <text evidence="2">The sequence shown here is derived from an EMBL/GenBank/DDBJ whole genome shotgun (WGS) entry which is preliminary data.</text>
</comment>
<organism evidence="2 3">
    <name type="scientific">Arenimonas oryziterrae DSM 21050 = YC6267</name>
    <dbReference type="NCBI Taxonomy" id="1121015"/>
    <lineage>
        <taxon>Bacteria</taxon>
        <taxon>Pseudomonadati</taxon>
        <taxon>Pseudomonadota</taxon>
        <taxon>Gammaproteobacteria</taxon>
        <taxon>Lysobacterales</taxon>
        <taxon>Lysobacteraceae</taxon>
        <taxon>Arenimonas</taxon>
    </lineage>
</organism>
<dbReference type="eggNOG" id="COG2267">
    <property type="taxonomic scope" value="Bacteria"/>
</dbReference>
<evidence type="ECO:0000313" key="2">
    <source>
        <dbReference type="EMBL" id="KFN43874.1"/>
    </source>
</evidence>
<proteinExistence type="predicted"/>
<dbReference type="Gene3D" id="3.40.50.1820">
    <property type="entry name" value="alpha/beta hydrolase"/>
    <property type="match status" value="1"/>
</dbReference>
<dbReference type="RefSeq" id="WP_022969659.1">
    <property type="nucleotide sequence ID" value="NZ_ATVD01000003.1"/>
</dbReference>
<reference evidence="2 3" key="1">
    <citation type="submission" date="2013-09" db="EMBL/GenBank/DDBJ databases">
        <title>Genome sequencing of Arenimonas oryziterrae.</title>
        <authorList>
            <person name="Chen F."/>
            <person name="Wang G."/>
        </authorList>
    </citation>
    <scope>NUCLEOTIDE SEQUENCE [LARGE SCALE GENOMIC DNA]</scope>
    <source>
        <strain evidence="2 3">YC6267</strain>
    </source>
</reference>
<dbReference type="InterPro" id="IPR029058">
    <property type="entry name" value="AB_hydrolase_fold"/>
</dbReference>
<feature type="domain" description="AB hydrolase-1" evidence="1">
    <location>
        <begin position="119"/>
        <end position="271"/>
    </location>
</feature>